<dbReference type="Proteomes" id="UP000464318">
    <property type="component" value="Chromosome"/>
</dbReference>
<dbReference type="AlphaFoldDB" id="A0A6P1QTI9"/>
<accession>A0A6P1QTI9</accession>
<sequence>MTKTLITKIIEGLQQDPYFEEFKFRKRDYTFIKKDRLGFKAIELQHHDSYDLKRDCIAKAIYPMYLRRFNILHQWFEKHSFRTLTDQRDTYSVCDSEPLHTDLNKSYYYFKYDGENFEKDLEKLANDIKVRSQNFFNKYQTLQDMYQYEIVPILENTKKLEGVGADWVFEYLKLCKNGSTRKIPHTKRNLIETNRIYVW</sequence>
<gene>
    <name evidence="1" type="ORF">DBX24_05710</name>
</gene>
<evidence type="ECO:0000313" key="1">
    <source>
        <dbReference type="EMBL" id="QHN65416.1"/>
    </source>
</evidence>
<dbReference type="KEGG" id="bcad:DBX24_05710"/>
<name>A0A6P1QTI9_9FLAO</name>
<proteinExistence type="predicted"/>
<protein>
    <submittedName>
        <fullName evidence="1">Uncharacterized protein</fullName>
    </submittedName>
</protein>
<keyword evidence="2" id="KW-1185">Reference proteome</keyword>
<dbReference type="EMBL" id="CP029149">
    <property type="protein sequence ID" value="QHN65416.1"/>
    <property type="molecule type" value="Genomic_DNA"/>
</dbReference>
<dbReference type="RefSeq" id="WP_160224243.1">
    <property type="nucleotide sequence ID" value="NZ_CP029149.1"/>
</dbReference>
<reference evidence="1 2" key="1">
    <citation type="submission" date="2018-04" db="EMBL/GenBank/DDBJ databases">
        <title>Characteristic and Complete Genome Sequencing of A Novel Member of Infective Endocarditis Causative Bacteria: Bergeyella cardium QL-PH.</title>
        <authorList>
            <person name="Pan H."/>
            <person name="Sun E."/>
            <person name="Zhang Y."/>
        </authorList>
    </citation>
    <scope>NUCLEOTIDE SEQUENCE [LARGE SCALE GENOMIC DNA]</scope>
    <source>
        <strain evidence="1 2">HPQL</strain>
    </source>
</reference>
<evidence type="ECO:0000313" key="2">
    <source>
        <dbReference type="Proteomes" id="UP000464318"/>
    </source>
</evidence>
<organism evidence="1 2">
    <name type="scientific">Bergeyella cardium</name>
    <dbReference type="NCBI Taxonomy" id="1585976"/>
    <lineage>
        <taxon>Bacteria</taxon>
        <taxon>Pseudomonadati</taxon>
        <taxon>Bacteroidota</taxon>
        <taxon>Flavobacteriia</taxon>
        <taxon>Flavobacteriales</taxon>
        <taxon>Weeksellaceae</taxon>
        <taxon>Bergeyella</taxon>
    </lineage>
</organism>
<dbReference type="OrthoDB" id="1091045at2"/>